<proteinExistence type="predicted"/>
<feature type="non-terminal residue" evidence="5">
    <location>
        <position position="1"/>
    </location>
</feature>
<evidence type="ECO:0000313" key="6">
    <source>
        <dbReference type="Proteomes" id="UP000478052"/>
    </source>
</evidence>
<dbReference type="OrthoDB" id="6630164at2759"/>
<feature type="domain" description="RING-type" evidence="4">
    <location>
        <begin position="53"/>
        <end position="88"/>
    </location>
</feature>
<dbReference type="GO" id="GO:0008270">
    <property type="term" value="F:zinc ion binding"/>
    <property type="evidence" value="ECO:0007669"/>
    <property type="project" value="UniProtKB-KW"/>
</dbReference>
<evidence type="ECO:0000256" key="2">
    <source>
        <dbReference type="ARBA" id="ARBA00022833"/>
    </source>
</evidence>
<keyword evidence="1 3" id="KW-0863">Zinc-finger</keyword>
<evidence type="ECO:0000313" key="5">
    <source>
        <dbReference type="EMBL" id="KAF0708371.1"/>
    </source>
</evidence>
<keyword evidence="1 3" id="KW-0479">Metal-binding</keyword>
<dbReference type="Pfam" id="PF13920">
    <property type="entry name" value="zf-C3HC4_3"/>
    <property type="match status" value="1"/>
</dbReference>
<dbReference type="InterPro" id="IPR001841">
    <property type="entry name" value="Znf_RING"/>
</dbReference>
<reference evidence="5 6" key="1">
    <citation type="submission" date="2019-08" db="EMBL/GenBank/DDBJ databases">
        <title>Whole genome of Aphis craccivora.</title>
        <authorList>
            <person name="Voronova N.V."/>
            <person name="Shulinski R.S."/>
            <person name="Bandarenka Y.V."/>
            <person name="Zhorov D.G."/>
            <person name="Warner D."/>
        </authorList>
    </citation>
    <scope>NUCLEOTIDE SEQUENCE [LARGE SCALE GENOMIC DNA]</scope>
    <source>
        <strain evidence="5">180601</strain>
        <tissue evidence="5">Whole Body</tissue>
    </source>
</reference>
<keyword evidence="2" id="KW-0862">Zinc</keyword>
<protein>
    <submittedName>
        <fullName evidence="5">Putative inhibitor of apoptosis</fullName>
    </submittedName>
</protein>
<evidence type="ECO:0000256" key="1">
    <source>
        <dbReference type="ARBA" id="ARBA00022771"/>
    </source>
</evidence>
<accession>A0A6G0VUM8</accession>
<dbReference type="PROSITE" id="PS50089">
    <property type="entry name" value="ZF_RING_2"/>
    <property type="match status" value="1"/>
</dbReference>
<evidence type="ECO:0000259" key="4">
    <source>
        <dbReference type="PROSITE" id="PS50089"/>
    </source>
</evidence>
<dbReference type="Gene3D" id="3.30.40.10">
    <property type="entry name" value="Zinc/RING finger domain, C3HC4 (zinc finger)"/>
    <property type="match status" value="1"/>
</dbReference>
<organism evidence="5 6">
    <name type="scientific">Aphis craccivora</name>
    <name type="common">Cowpea aphid</name>
    <dbReference type="NCBI Taxonomy" id="307492"/>
    <lineage>
        <taxon>Eukaryota</taxon>
        <taxon>Metazoa</taxon>
        <taxon>Ecdysozoa</taxon>
        <taxon>Arthropoda</taxon>
        <taxon>Hexapoda</taxon>
        <taxon>Insecta</taxon>
        <taxon>Pterygota</taxon>
        <taxon>Neoptera</taxon>
        <taxon>Paraneoptera</taxon>
        <taxon>Hemiptera</taxon>
        <taxon>Sternorrhyncha</taxon>
        <taxon>Aphidomorpha</taxon>
        <taxon>Aphidoidea</taxon>
        <taxon>Aphididae</taxon>
        <taxon>Aphidini</taxon>
        <taxon>Aphis</taxon>
        <taxon>Aphis</taxon>
    </lineage>
</organism>
<dbReference type="Proteomes" id="UP000478052">
    <property type="component" value="Unassembled WGS sequence"/>
</dbReference>
<evidence type="ECO:0000256" key="3">
    <source>
        <dbReference type="PROSITE-ProRule" id="PRU00175"/>
    </source>
</evidence>
<name>A0A6G0VUM8_APHCR</name>
<dbReference type="SUPFAM" id="SSF57850">
    <property type="entry name" value="RING/U-box"/>
    <property type="match status" value="1"/>
</dbReference>
<comment type="caution">
    <text evidence="5">The sequence shown here is derived from an EMBL/GenBank/DDBJ whole genome shotgun (WGS) entry which is preliminary data.</text>
</comment>
<dbReference type="InterPro" id="IPR013083">
    <property type="entry name" value="Znf_RING/FYVE/PHD"/>
</dbReference>
<keyword evidence="6" id="KW-1185">Reference proteome</keyword>
<gene>
    <name evidence="5" type="ORF">FWK35_00034596</name>
</gene>
<dbReference type="EMBL" id="VUJU01012204">
    <property type="protein sequence ID" value="KAF0708371.1"/>
    <property type="molecule type" value="Genomic_DNA"/>
</dbReference>
<sequence length="98" mass="11162">NEDDFIIQEELDPDVVNMIEVDSMRREVELQNIPFVQVSMNVPSPPNNNSYIVCKDFDKTHALIPCGHKSLCGNCVELLDPKRCPLCNANFNSAIRIW</sequence>
<dbReference type="AlphaFoldDB" id="A0A6G0VUM8"/>